<organism evidence="2 3">
    <name type="scientific">Chryseobacterium taihuense</name>
    <dbReference type="NCBI Taxonomy" id="1141221"/>
    <lineage>
        <taxon>Bacteria</taxon>
        <taxon>Pseudomonadati</taxon>
        <taxon>Bacteroidota</taxon>
        <taxon>Flavobacteriia</taxon>
        <taxon>Flavobacteriales</taxon>
        <taxon>Weeksellaceae</taxon>
        <taxon>Chryseobacterium group</taxon>
        <taxon>Chryseobacterium</taxon>
    </lineage>
</organism>
<feature type="chain" id="PRO_5020849842" evidence="1">
    <location>
        <begin position="19"/>
        <end position="82"/>
    </location>
</feature>
<dbReference type="RefSeq" id="WP_130914245.1">
    <property type="nucleotide sequence ID" value="NZ_LR215974.1"/>
</dbReference>
<keyword evidence="1" id="KW-0732">Signal</keyword>
<gene>
    <name evidence="2" type="ORF">NCTC12078_01801</name>
</gene>
<dbReference type="KEGG" id="ctai:NCTC12078_01801"/>
<protein>
    <submittedName>
        <fullName evidence="2">Uncharacterized protein</fullName>
    </submittedName>
</protein>
<dbReference type="Proteomes" id="UP000290013">
    <property type="component" value="Chromosome"/>
</dbReference>
<accession>A0A4U8WFN2</accession>
<evidence type="ECO:0000256" key="1">
    <source>
        <dbReference type="SAM" id="SignalP"/>
    </source>
</evidence>
<evidence type="ECO:0000313" key="2">
    <source>
        <dbReference type="EMBL" id="VFB03785.1"/>
    </source>
</evidence>
<proteinExistence type="predicted"/>
<sequence length="82" mass="8876">MKKMLLLAMIGFAGLMSAQKIKSNGCSSRGCNYTYASTCSTFTNFTVSQPLTIEAALAIANEFNQEDCGKPVKEVTIVSRDE</sequence>
<dbReference type="EMBL" id="LR215974">
    <property type="protein sequence ID" value="VFB03785.1"/>
    <property type="molecule type" value="Genomic_DNA"/>
</dbReference>
<dbReference type="AlphaFoldDB" id="A0A4U8WFN2"/>
<reference evidence="2 3" key="1">
    <citation type="submission" date="2019-02" db="EMBL/GenBank/DDBJ databases">
        <authorList>
            <consortium name="Pathogen Informatics"/>
        </authorList>
    </citation>
    <scope>NUCLEOTIDE SEQUENCE [LARGE SCALE GENOMIC DNA]</scope>
    <source>
        <strain evidence="2 3">3012STDY6944375</strain>
    </source>
</reference>
<name>A0A4U8WFN2_9FLAO</name>
<feature type="signal peptide" evidence="1">
    <location>
        <begin position="1"/>
        <end position="18"/>
    </location>
</feature>
<evidence type="ECO:0000313" key="3">
    <source>
        <dbReference type="Proteomes" id="UP000290013"/>
    </source>
</evidence>